<dbReference type="EMBL" id="CP011125">
    <property type="protein sequence ID" value="AKF11780.1"/>
    <property type="molecule type" value="Genomic_DNA"/>
</dbReference>
<accession>A0A0F6WAS6</accession>
<keyword evidence="2" id="KW-1185">Reference proteome</keyword>
<evidence type="ECO:0000313" key="2">
    <source>
        <dbReference type="Proteomes" id="UP000034883"/>
    </source>
</evidence>
<reference evidence="1 2" key="1">
    <citation type="submission" date="2015-03" db="EMBL/GenBank/DDBJ databases">
        <title>Genome assembly of Sandaracinus amylolyticus DSM 53668.</title>
        <authorList>
            <person name="Sharma G."/>
            <person name="Subramanian S."/>
        </authorList>
    </citation>
    <scope>NUCLEOTIDE SEQUENCE [LARGE SCALE GENOMIC DNA]</scope>
    <source>
        <strain evidence="1 2">DSM 53668</strain>
    </source>
</reference>
<dbReference type="KEGG" id="samy:DB32_008929"/>
<dbReference type="Proteomes" id="UP000034883">
    <property type="component" value="Chromosome"/>
</dbReference>
<name>A0A0F6WAS6_9BACT</name>
<proteinExistence type="predicted"/>
<gene>
    <name evidence="1" type="ORF">DB32_008929</name>
</gene>
<organism evidence="1 2">
    <name type="scientific">Sandaracinus amylolyticus</name>
    <dbReference type="NCBI Taxonomy" id="927083"/>
    <lineage>
        <taxon>Bacteria</taxon>
        <taxon>Pseudomonadati</taxon>
        <taxon>Myxococcota</taxon>
        <taxon>Polyangia</taxon>
        <taxon>Polyangiales</taxon>
        <taxon>Sandaracinaceae</taxon>
        <taxon>Sandaracinus</taxon>
    </lineage>
</organism>
<dbReference type="RefSeq" id="WP_053238613.1">
    <property type="nucleotide sequence ID" value="NZ_CP011125.1"/>
</dbReference>
<evidence type="ECO:0008006" key="3">
    <source>
        <dbReference type="Google" id="ProtNLM"/>
    </source>
</evidence>
<protein>
    <recommendedName>
        <fullName evidence="3">HTH iclR-type domain-containing protein</fullName>
    </recommendedName>
</protein>
<dbReference type="AlphaFoldDB" id="A0A0F6WAS6"/>
<sequence length="82" mass="8778">MDKNTMVSVLVVLFELARANRPANVERIARRLDLGVEETRAALRGLEVRGLADAVRCRLTLVGLALASSAAQGREIHLAAAA</sequence>
<dbReference type="SUPFAM" id="SSF46785">
    <property type="entry name" value="Winged helix' DNA-binding domain"/>
    <property type="match status" value="1"/>
</dbReference>
<dbReference type="InterPro" id="IPR036390">
    <property type="entry name" value="WH_DNA-bd_sf"/>
</dbReference>
<evidence type="ECO:0000313" key="1">
    <source>
        <dbReference type="EMBL" id="AKF11780.1"/>
    </source>
</evidence>